<dbReference type="PANTHER" id="PTHR12532">
    <property type="entry name" value="TRANSLATIONAL ACTIVATOR OF CYTOCHROME C OXIDASE 1"/>
    <property type="match status" value="1"/>
</dbReference>
<feature type="domain" description="TACO1/YebC-like second and third" evidence="7">
    <location>
        <begin position="82"/>
        <end position="241"/>
    </location>
</feature>
<dbReference type="NCBIfam" id="NF001030">
    <property type="entry name" value="PRK00110.1"/>
    <property type="match status" value="1"/>
</dbReference>
<dbReference type="HAMAP" id="MF_00693">
    <property type="entry name" value="Transcrip_reg_TACO1"/>
    <property type="match status" value="1"/>
</dbReference>
<dbReference type="Pfam" id="PF01709">
    <property type="entry name" value="Transcrip_reg"/>
    <property type="match status" value="1"/>
</dbReference>
<reference evidence="9 10" key="1">
    <citation type="submission" date="2020-04" db="EMBL/GenBank/DDBJ databases">
        <title>Complete genome sequence of Spiroplasma platyhelix ATCC 51748, an insect isolate.</title>
        <authorList>
            <person name="Green E.A."/>
            <person name="Klassen J.L."/>
        </authorList>
    </citation>
    <scope>NUCLEOTIDE SEQUENCE [LARGE SCALE GENOMIC DNA]</scope>
    <source>
        <strain evidence="9 10">PALS-1</strain>
    </source>
</reference>
<dbReference type="GO" id="GO:0005737">
    <property type="term" value="C:cytoplasm"/>
    <property type="evidence" value="ECO:0007669"/>
    <property type="project" value="UniProtKB-SubCell"/>
</dbReference>
<keyword evidence="10" id="KW-1185">Reference proteome</keyword>
<evidence type="ECO:0000256" key="3">
    <source>
        <dbReference type="ARBA" id="ARBA00023125"/>
    </source>
</evidence>
<dbReference type="Proteomes" id="UP000584587">
    <property type="component" value="Unassembled WGS sequence"/>
</dbReference>
<evidence type="ECO:0000259" key="8">
    <source>
        <dbReference type="Pfam" id="PF20772"/>
    </source>
</evidence>
<dbReference type="Pfam" id="PF20772">
    <property type="entry name" value="TACO1_YebC_N"/>
    <property type="match status" value="1"/>
</dbReference>
<dbReference type="FunFam" id="1.10.10.200:FF:000002">
    <property type="entry name" value="Probable transcriptional regulatory protein CLM62_37755"/>
    <property type="match status" value="1"/>
</dbReference>
<dbReference type="Gene3D" id="1.10.10.200">
    <property type="match status" value="1"/>
</dbReference>
<dbReference type="SUPFAM" id="SSF75625">
    <property type="entry name" value="YebC-like"/>
    <property type="match status" value="1"/>
</dbReference>
<keyword evidence="2 5" id="KW-0805">Transcription regulation</keyword>
<evidence type="ECO:0000259" key="7">
    <source>
        <dbReference type="Pfam" id="PF01709"/>
    </source>
</evidence>
<comment type="subcellular location">
    <subcellularLocation>
        <location evidence="5">Cytoplasm</location>
    </subcellularLocation>
</comment>
<evidence type="ECO:0000313" key="10">
    <source>
        <dbReference type="Proteomes" id="UP000584587"/>
    </source>
</evidence>
<evidence type="ECO:0000313" key="9">
    <source>
        <dbReference type="EMBL" id="NKE38396.1"/>
    </source>
</evidence>
<dbReference type="EMBL" id="JAAVVK010000001">
    <property type="protein sequence ID" value="NKE38396.1"/>
    <property type="molecule type" value="Genomic_DNA"/>
</dbReference>
<keyword evidence="4 5" id="KW-0804">Transcription</keyword>
<dbReference type="InterPro" id="IPR049083">
    <property type="entry name" value="TACO1_YebC_N"/>
</dbReference>
<dbReference type="InterPro" id="IPR048300">
    <property type="entry name" value="TACO1_YebC-like_2nd/3rd_dom"/>
</dbReference>
<keyword evidence="5" id="KW-0963">Cytoplasm</keyword>
<evidence type="ECO:0000256" key="5">
    <source>
        <dbReference type="HAMAP-Rule" id="MF_00693"/>
    </source>
</evidence>
<gene>
    <name evidence="9" type="ORF">HER12_01310</name>
</gene>
<dbReference type="NCBIfam" id="TIGR01033">
    <property type="entry name" value="YebC/PmpR family DNA-binding transcriptional regulator"/>
    <property type="match status" value="1"/>
</dbReference>
<dbReference type="InterPro" id="IPR017856">
    <property type="entry name" value="Integrase-like_N"/>
</dbReference>
<dbReference type="GO" id="GO:0006355">
    <property type="term" value="P:regulation of DNA-templated transcription"/>
    <property type="evidence" value="ECO:0007669"/>
    <property type="project" value="UniProtKB-UniRule"/>
</dbReference>
<keyword evidence="3 5" id="KW-0238">DNA-binding</keyword>
<dbReference type="PANTHER" id="PTHR12532:SF0">
    <property type="entry name" value="TRANSLATIONAL ACTIVATOR OF CYTOCHROME C OXIDASE 1"/>
    <property type="match status" value="1"/>
</dbReference>
<accession>A0A846U0P0</accession>
<dbReference type="InterPro" id="IPR026564">
    <property type="entry name" value="Transcrip_reg_TACO1-like_dom3"/>
</dbReference>
<dbReference type="InterPro" id="IPR029072">
    <property type="entry name" value="YebC-like"/>
</dbReference>
<feature type="region of interest" description="Disordered" evidence="6">
    <location>
        <begin position="1"/>
        <end position="21"/>
    </location>
</feature>
<dbReference type="RefSeq" id="WP_168104868.1">
    <property type="nucleotide sequence ID" value="NZ_CP051215.1"/>
</dbReference>
<evidence type="ECO:0000256" key="2">
    <source>
        <dbReference type="ARBA" id="ARBA00023015"/>
    </source>
</evidence>
<organism evidence="9 10">
    <name type="scientific">Spiroplasma platyhelix PALS-1</name>
    <dbReference type="NCBI Taxonomy" id="1276218"/>
    <lineage>
        <taxon>Bacteria</taxon>
        <taxon>Bacillati</taxon>
        <taxon>Mycoplasmatota</taxon>
        <taxon>Mollicutes</taxon>
        <taxon>Entomoplasmatales</taxon>
        <taxon>Spiroplasmataceae</taxon>
        <taxon>Spiroplasma</taxon>
    </lineage>
</organism>
<evidence type="ECO:0000256" key="1">
    <source>
        <dbReference type="ARBA" id="ARBA00008724"/>
    </source>
</evidence>
<dbReference type="GO" id="GO:0003677">
    <property type="term" value="F:DNA binding"/>
    <property type="evidence" value="ECO:0007669"/>
    <property type="project" value="UniProtKB-UniRule"/>
</dbReference>
<dbReference type="Gene3D" id="3.30.70.980">
    <property type="match status" value="2"/>
</dbReference>
<name>A0A846U0P0_9MOLU</name>
<proteinExistence type="inferred from homology"/>
<evidence type="ECO:0000256" key="4">
    <source>
        <dbReference type="ARBA" id="ARBA00023163"/>
    </source>
</evidence>
<sequence>MSGHSQFANIKHRKDAQDNKRGKIFQKISREIYVSVKLSGPNIENNPKLRTILEKARSLNMPKENINRAIKKASSQGDTTNYEEITYEGYGPGTIAIIVHCLTDNKNRTASNIRSYFNKCNAKLGTTNSVQYLFSKVGVIEFVSDLSADEVLELVLEFDVHQVTKNEDVVHLEVDVKDLLNVTNILSQAGFENFITNEIRNIPLEYITADDVNSDSDLNLFQKLFDLLEEDEDVQLVETNLKS</sequence>
<comment type="similarity">
    <text evidence="1 5">Belongs to the TACO1 family.</text>
</comment>
<feature type="domain" description="TACO1/YebC-like N-terminal" evidence="8">
    <location>
        <begin position="5"/>
        <end position="75"/>
    </location>
</feature>
<protein>
    <recommendedName>
        <fullName evidence="5">Probable transcriptional regulatory protein HER12_01310</fullName>
    </recommendedName>
</protein>
<dbReference type="InterPro" id="IPR002876">
    <property type="entry name" value="Transcrip_reg_TACO1-like"/>
</dbReference>
<comment type="caution">
    <text evidence="9">The sequence shown here is derived from an EMBL/GenBank/DDBJ whole genome shotgun (WGS) entry which is preliminary data.</text>
</comment>
<dbReference type="NCBIfam" id="NF009044">
    <property type="entry name" value="PRK12378.1"/>
    <property type="match status" value="1"/>
</dbReference>
<dbReference type="AlphaFoldDB" id="A0A846U0P0"/>
<evidence type="ECO:0000256" key="6">
    <source>
        <dbReference type="SAM" id="MobiDB-lite"/>
    </source>
</evidence>